<evidence type="ECO:0000256" key="1">
    <source>
        <dbReference type="ARBA" id="ARBA00004447"/>
    </source>
</evidence>
<comment type="similarity">
    <text evidence="3 12">Belongs to the glycosyltransferase 10 family.</text>
</comment>
<keyword evidence="5 12" id="KW-0808">Transferase</keyword>
<dbReference type="InterPro" id="IPR055270">
    <property type="entry name" value="Glyco_tran_10_C"/>
</dbReference>
<keyword evidence="6 12" id="KW-0812">Transmembrane</keyword>
<dbReference type="PANTHER" id="PTHR48438">
    <property type="entry name" value="ALPHA-(1,3)-FUCOSYLTRANSFERASE C-RELATED"/>
    <property type="match status" value="1"/>
</dbReference>
<comment type="pathway">
    <text evidence="2">Protein modification; protein glycosylation.</text>
</comment>
<dbReference type="InterPro" id="IPR038577">
    <property type="entry name" value="GT10-like_C_sf"/>
</dbReference>
<protein>
    <recommendedName>
        <fullName evidence="12">Fucosyltransferase</fullName>
        <ecNumber evidence="12">2.4.1.-</ecNumber>
    </recommendedName>
</protein>
<dbReference type="Gene3D" id="3.40.50.11660">
    <property type="entry name" value="Glycosyl transferase family 10, C-terminal domain"/>
    <property type="match status" value="1"/>
</dbReference>
<dbReference type="GO" id="GO:0032580">
    <property type="term" value="C:Golgi cisterna membrane"/>
    <property type="evidence" value="ECO:0007669"/>
    <property type="project" value="UniProtKB-SubCell"/>
</dbReference>
<dbReference type="AlphaFoldDB" id="A0A914CYF2"/>
<proteinExistence type="inferred from homology"/>
<reference evidence="15" key="1">
    <citation type="submission" date="2022-11" db="UniProtKB">
        <authorList>
            <consortium name="WormBaseParasite"/>
        </authorList>
    </citation>
    <scope>IDENTIFICATION</scope>
</reference>
<keyword evidence="9 12" id="KW-0333">Golgi apparatus</keyword>
<dbReference type="SUPFAM" id="SSF53756">
    <property type="entry name" value="UDP-Glycosyltransferase/glycogen phosphorylase"/>
    <property type="match status" value="1"/>
</dbReference>
<evidence type="ECO:0000256" key="5">
    <source>
        <dbReference type="ARBA" id="ARBA00022679"/>
    </source>
</evidence>
<dbReference type="GO" id="GO:0008107">
    <property type="term" value="F:galactoside 2-alpha-L-fucosyltransferase activity"/>
    <property type="evidence" value="ECO:0007669"/>
    <property type="project" value="InterPro"/>
</dbReference>
<evidence type="ECO:0000313" key="15">
    <source>
        <dbReference type="WBParaSite" id="ACRNAN_scaffold1630.g17483.t1"/>
    </source>
</evidence>
<accession>A0A914CYF2</accession>
<keyword evidence="10" id="KW-0472">Membrane</keyword>
<evidence type="ECO:0000256" key="9">
    <source>
        <dbReference type="ARBA" id="ARBA00023034"/>
    </source>
</evidence>
<dbReference type="InterPro" id="IPR001503">
    <property type="entry name" value="Glyco_trans_10"/>
</dbReference>
<name>A0A914CYF2_9BILA</name>
<evidence type="ECO:0000259" key="13">
    <source>
        <dbReference type="Pfam" id="PF00852"/>
    </source>
</evidence>
<evidence type="ECO:0000313" key="14">
    <source>
        <dbReference type="Proteomes" id="UP000887540"/>
    </source>
</evidence>
<comment type="subcellular location">
    <subcellularLocation>
        <location evidence="1 12">Golgi apparatus</location>
        <location evidence="1 12">Golgi stack membrane</location>
        <topology evidence="1 12">Single-pass type II membrane protein</topology>
    </subcellularLocation>
</comment>
<dbReference type="GO" id="GO:0005975">
    <property type="term" value="P:carbohydrate metabolic process"/>
    <property type="evidence" value="ECO:0007669"/>
    <property type="project" value="InterPro"/>
</dbReference>
<dbReference type="PANTHER" id="PTHR48438:SF1">
    <property type="entry name" value="ALPHA-(1,3)-FUCOSYLTRANSFERASE C-RELATED"/>
    <property type="match status" value="1"/>
</dbReference>
<evidence type="ECO:0000256" key="2">
    <source>
        <dbReference type="ARBA" id="ARBA00004922"/>
    </source>
</evidence>
<evidence type="ECO:0000256" key="4">
    <source>
        <dbReference type="ARBA" id="ARBA00022676"/>
    </source>
</evidence>
<keyword evidence="7" id="KW-0735">Signal-anchor</keyword>
<dbReference type="WBParaSite" id="ACRNAN_scaffold1630.g17483.t1">
    <property type="protein sequence ID" value="ACRNAN_scaffold1630.g17483.t1"/>
    <property type="gene ID" value="ACRNAN_scaffold1630.g17483"/>
</dbReference>
<evidence type="ECO:0000256" key="8">
    <source>
        <dbReference type="ARBA" id="ARBA00022989"/>
    </source>
</evidence>
<keyword evidence="14" id="KW-1185">Reference proteome</keyword>
<dbReference type="InterPro" id="IPR002516">
    <property type="entry name" value="Glyco_trans_11"/>
</dbReference>
<dbReference type="Pfam" id="PF00852">
    <property type="entry name" value="Glyco_transf_10"/>
    <property type="match status" value="1"/>
</dbReference>
<organism evidence="14 15">
    <name type="scientific">Acrobeloides nanus</name>
    <dbReference type="NCBI Taxonomy" id="290746"/>
    <lineage>
        <taxon>Eukaryota</taxon>
        <taxon>Metazoa</taxon>
        <taxon>Ecdysozoa</taxon>
        <taxon>Nematoda</taxon>
        <taxon>Chromadorea</taxon>
        <taxon>Rhabditida</taxon>
        <taxon>Tylenchina</taxon>
        <taxon>Cephalobomorpha</taxon>
        <taxon>Cephaloboidea</taxon>
        <taxon>Cephalobidae</taxon>
        <taxon>Acrobeloides</taxon>
    </lineage>
</organism>
<evidence type="ECO:0000256" key="10">
    <source>
        <dbReference type="ARBA" id="ARBA00023136"/>
    </source>
</evidence>
<keyword evidence="11" id="KW-0325">Glycoprotein</keyword>
<evidence type="ECO:0000256" key="6">
    <source>
        <dbReference type="ARBA" id="ARBA00022692"/>
    </source>
</evidence>
<feature type="domain" description="Fucosyltransferase C-terminal" evidence="13">
    <location>
        <begin position="39"/>
        <end position="206"/>
    </location>
</feature>
<keyword evidence="8" id="KW-1133">Transmembrane helix</keyword>
<evidence type="ECO:0000256" key="12">
    <source>
        <dbReference type="RuleBase" id="RU003832"/>
    </source>
</evidence>
<dbReference type="Proteomes" id="UP000887540">
    <property type="component" value="Unplaced"/>
</dbReference>
<evidence type="ECO:0000256" key="11">
    <source>
        <dbReference type="ARBA" id="ARBA00023180"/>
    </source>
</evidence>
<dbReference type="FunFam" id="3.40.50.11660:FF:000002">
    <property type="entry name" value="Alpha-(1,3)-fucosyltransferase"/>
    <property type="match status" value="1"/>
</dbReference>
<evidence type="ECO:0000256" key="7">
    <source>
        <dbReference type="ARBA" id="ARBA00022968"/>
    </source>
</evidence>
<keyword evidence="4 12" id="KW-0328">Glycosyltransferase</keyword>
<dbReference type="Pfam" id="PF01531">
    <property type="entry name" value="Glyco_transf_11"/>
    <property type="match status" value="1"/>
</dbReference>
<sequence>MTFRQDSDISIPYDKFEPIDENTAEDEIWTWEKVQENVSKKKKPVLQFVSDCTTPSKREDYIKELSKHINVTIFGKCNKRACSKECEANEIDQHMFYLAFENSICNNYITEKFWRLKKLIVPIVMNREIYQNSDTQDSFIAASDFKSPVELALFLKNLSVNREEYLKYFAWTQKYKKTNPVLIDLCELCQIAWSEEKYTVNNLVKWWETDAKCIDDYGTQLIPHQNRSNCPNNDKVKALPHFARDCCKYDNPERLNNFQEQYLKTSGDYLQSYKYFHPYRNEIKEILKCSDKVMKNVTKTAKSLFKKDNSHLLCTHIRRTDFLEDLMLESKVERTDFLEDLMLESKVEFVQPAIEFALKFLMNKSHEHISLMLFGDDHKFIKENITLSHLSFDHVYLLNSTTRGEDFCLAVNYCDSMIMTASGSTFSWWISYLMPKNSTIFYNTQVSDTADFSKDTFDYDYFLPEWIRLTASNGTVNKKFGF</sequence>
<dbReference type="EC" id="2.4.1.-" evidence="12"/>
<evidence type="ECO:0000256" key="3">
    <source>
        <dbReference type="ARBA" id="ARBA00008919"/>
    </source>
</evidence>